<evidence type="ECO:0000256" key="4">
    <source>
        <dbReference type="ARBA" id="ARBA00023194"/>
    </source>
</evidence>
<comment type="cofactor">
    <cofactor evidence="1">
        <name>Fe(2+)</name>
        <dbReference type="ChEBI" id="CHEBI:29033"/>
    </cofactor>
</comment>
<dbReference type="SUPFAM" id="SSF51197">
    <property type="entry name" value="Clavaminate synthase-like"/>
    <property type="match status" value="1"/>
</dbReference>
<sequence>MRGQSPELPRRPCTGPAVWRGRDLSASPAWALHLSPARLDELDAALRTVRAGGTPLLKVTADHFPLPTLAGELRNAADELENGRGFVLVRGIPVERYSEEAAAVLLWGVGQHLGIPVSQDATGHMLGHLRDAPDAPAALSPRTEAADALALLCLRAAGSRGRTTLASSAAVHNAVLARRPGLLDGLSRTHFLDRRGEQPPGGLPWQAVPLAHRDGERLSLRYDRGRLESAQRYPDVPRLSPAERELFDLMDETASSPELRLDLDLAPGDLLLLNNHAILHARTPREDGPEPEEPEHPCHLLQLWLTPHQPRSLPSEFWGDEHSGTGGRGGVAPRDVITPHPPTKGKPHVRPLRTPGTIRPVPR</sequence>
<evidence type="ECO:0000313" key="7">
    <source>
        <dbReference type="EMBL" id="WTS10897.1"/>
    </source>
</evidence>
<accession>A0AAU1U2D4</accession>
<proteinExistence type="predicted"/>
<gene>
    <name evidence="7" type="ORF">OHU69_07330</name>
</gene>
<dbReference type="InterPro" id="IPR050411">
    <property type="entry name" value="AlphaKG_dependent_hydroxylases"/>
</dbReference>
<keyword evidence="7" id="KW-0223">Dioxygenase</keyword>
<evidence type="ECO:0000256" key="3">
    <source>
        <dbReference type="ARBA" id="ARBA00023004"/>
    </source>
</evidence>
<dbReference type="Pfam" id="PF02668">
    <property type="entry name" value="TauD"/>
    <property type="match status" value="1"/>
</dbReference>
<dbReference type="EMBL" id="CP108195">
    <property type="protein sequence ID" value="WTS10897.1"/>
    <property type="molecule type" value="Genomic_DNA"/>
</dbReference>
<keyword evidence="2" id="KW-0560">Oxidoreductase</keyword>
<feature type="region of interest" description="Disordered" evidence="5">
    <location>
        <begin position="315"/>
        <end position="363"/>
    </location>
</feature>
<feature type="domain" description="TauD/TfdA-like" evidence="6">
    <location>
        <begin position="55"/>
        <end position="288"/>
    </location>
</feature>
<reference evidence="7" key="1">
    <citation type="submission" date="2022-10" db="EMBL/GenBank/DDBJ databases">
        <title>The complete genomes of actinobacterial strains from the NBC collection.</title>
        <authorList>
            <person name="Joergensen T.S."/>
            <person name="Alvarez Arevalo M."/>
            <person name="Sterndorff E.B."/>
            <person name="Faurdal D."/>
            <person name="Vuksanovic O."/>
            <person name="Mourched A.-S."/>
            <person name="Charusanti P."/>
            <person name="Shaw S."/>
            <person name="Blin K."/>
            <person name="Weber T."/>
        </authorList>
    </citation>
    <scope>NUCLEOTIDE SEQUENCE</scope>
    <source>
        <strain evidence="7">NBC_00119</strain>
    </source>
</reference>
<dbReference type="PANTHER" id="PTHR10696">
    <property type="entry name" value="GAMMA-BUTYROBETAINE HYDROXYLASE-RELATED"/>
    <property type="match status" value="1"/>
</dbReference>
<evidence type="ECO:0000256" key="5">
    <source>
        <dbReference type="SAM" id="MobiDB-lite"/>
    </source>
</evidence>
<dbReference type="InterPro" id="IPR003819">
    <property type="entry name" value="TauD/TfdA-like"/>
</dbReference>
<evidence type="ECO:0000256" key="2">
    <source>
        <dbReference type="ARBA" id="ARBA00023002"/>
    </source>
</evidence>
<organism evidence="7">
    <name type="scientific">Streptomyces sp. NBC_00119</name>
    <dbReference type="NCBI Taxonomy" id="2975659"/>
    <lineage>
        <taxon>Bacteria</taxon>
        <taxon>Bacillati</taxon>
        <taxon>Actinomycetota</taxon>
        <taxon>Actinomycetes</taxon>
        <taxon>Kitasatosporales</taxon>
        <taxon>Streptomycetaceae</taxon>
        <taxon>Streptomyces</taxon>
    </lineage>
</organism>
<dbReference type="InterPro" id="IPR042098">
    <property type="entry name" value="TauD-like_sf"/>
</dbReference>
<keyword evidence="4" id="KW-0045">Antibiotic biosynthesis</keyword>
<dbReference type="GO" id="GO:0051213">
    <property type="term" value="F:dioxygenase activity"/>
    <property type="evidence" value="ECO:0007669"/>
    <property type="project" value="UniProtKB-KW"/>
</dbReference>
<evidence type="ECO:0000256" key="1">
    <source>
        <dbReference type="ARBA" id="ARBA00001954"/>
    </source>
</evidence>
<dbReference type="GO" id="GO:0017000">
    <property type="term" value="P:antibiotic biosynthetic process"/>
    <property type="evidence" value="ECO:0007669"/>
    <property type="project" value="UniProtKB-KW"/>
</dbReference>
<dbReference type="Gene3D" id="3.60.130.10">
    <property type="entry name" value="Clavaminate synthase-like"/>
    <property type="match status" value="1"/>
</dbReference>
<keyword evidence="3" id="KW-0408">Iron</keyword>
<dbReference type="PANTHER" id="PTHR10696:SF56">
    <property type="entry name" value="TAUD_TFDA-LIKE DOMAIN-CONTAINING PROTEIN"/>
    <property type="match status" value="1"/>
</dbReference>
<dbReference type="AlphaFoldDB" id="A0AAU1U2D4"/>
<protein>
    <submittedName>
        <fullName evidence="7">TauD/TfdA family dioxygenase</fullName>
    </submittedName>
</protein>
<evidence type="ECO:0000259" key="6">
    <source>
        <dbReference type="Pfam" id="PF02668"/>
    </source>
</evidence>
<name>A0AAU1U2D4_9ACTN</name>